<dbReference type="PROSITE" id="PS50082">
    <property type="entry name" value="WD_REPEATS_2"/>
    <property type="match status" value="14"/>
</dbReference>
<dbReference type="Gene3D" id="2.130.10.10">
    <property type="entry name" value="YVTN repeat-like/Quinoprotein amine dehydrogenase"/>
    <property type="match status" value="5"/>
</dbReference>
<feature type="domain" description="Nephrocystin 3-like N-terminal" evidence="5">
    <location>
        <begin position="381"/>
        <end position="556"/>
    </location>
</feature>
<dbReference type="Pfam" id="PF00400">
    <property type="entry name" value="WD40"/>
    <property type="match status" value="14"/>
</dbReference>
<evidence type="ECO:0000256" key="1">
    <source>
        <dbReference type="ARBA" id="ARBA00022574"/>
    </source>
</evidence>
<evidence type="ECO:0000256" key="2">
    <source>
        <dbReference type="ARBA" id="ARBA00022737"/>
    </source>
</evidence>
<dbReference type="PROSITE" id="PS00678">
    <property type="entry name" value="WD_REPEATS_1"/>
    <property type="match status" value="14"/>
</dbReference>
<dbReference type="PANTHER" id="PTHR19848">
    <property type="entry name" value="WD40 REPEAT PROTEIN"/>
    <property type="match status" value="1"/>
</dbReference>
<feature type="repeat" description="WD" evidence="3">
    <location>
        <begin position="951"/>
        <end position="992"/>
    </location>
</feature>
<organism evidence="6">
    <name type="scientific">Psilocybe cubensis</name>
    <name type="common">Psychedelic mushroom</name>
    <name type="synonym">Stropharia cubensis</name>
    <dbReference type="NCBI Taxonomy" id="181762"/>
    <lineage>
        <taxon>Eukaryota</taxon>
        <taxon>Fungi</taxon>
        <taxon>Dikarya</taxon>
        <taxon>Basidiomycota</taxon>
        <taxon>Agaricomycotina</taxon>
        <taxon>Agaricomycetes</taxon>
        <taxon>Agaricomycetidae</taxon>
        <taxon>Agaricales</taxon>
        <taxon>Agaricineae</taxon>
        <taxon>Strophariaceae</taxon>
        <taxon>Psilocybe</taxon>
    </lineage>
</organism>
<dbReference type="InterPro" id="IPR056884">
    <property type="entry name" value="NPHP3-like_N"/>
</dbReference>
<feature type="repeat" description="WD" evidence="3">
    <location>
        <begin position="1295"/>
        <end position="1336"/>
    </location>
</feature>
<feature type="repeat" description="WD" evidence="3">
    <location>
        <begin position="1424"/>
        <end position="1465"/>
    </location>
</feature>
<dbReference type="SUPFAM" id="SSF50998">
    <property type="entry name" value="Quinoprotein alcohol dehydrogenase-like"/>
    <property type="match status" value="1"/>
</dbReference>
<dbReference type="SUPFAM" id="SSF50978">
    <property type="entry name" value="WD40 repeat-like"/>
    <property type="match status" value="1"/>
</dbReference>
<dbReference type="InterPro" id="IPR015943">
    <property type="entry name" value="WD40/YVTN_repeat-like_dom_sf"/>
</dbReference>
<dbReference type="FunFam" id="2.130.10.10:FF:000228">
    <property type="entry name" value="COMPASS-like H3K4 histone methylase component WDR5A"/>
    <property type="match status" value="1"/>
</dbReference>
<dbReference type="SMART" id="SM00320">
    <property type="entry name" value="WD40"/>
    <property type="match status" value="14"/>
</dbReference>
<dbReference type="InterPro" id="IPR019775">
    <property type="entry name" value="WD40_repeat_CS"/>
</dbReference>
<feature type="compositionally biased region" description="Low complexity" evidence="4">
    <location>
        <begin position="133"/>
        <end position="146"/>
    </location>
</feature>
<name>A0A8H8CR42_PSICU</name>
<evidence type="ECO:0000256" key="3">
    <source>
        <dbReference type="PROSITE-ProRule" id="PRU00221"/>
    </source>
</evidence>
<dbReference type="InterPro" id="IPR020472">
    <property type="entry name" value="WD40_PAC1"/>
</dbReference>
<feature type="repeat" description="WD" evidence="3">
    <location>
        <begin position="1123"/>
        <end position="1164"/>
    </location>
</feature>
<dbReference type="PRINTS" id="PR00320">
    <property type="entry name" value="GPROTEINBRPT"/>
</dbReference>
<dbReference type="InterPro" id="IPR027417">
    <property type="entry name" value="P-loop_NTPase"/>
</dbReference>
<comment type="caution">
    <text evidence="6">The sequence shown here is derived from an EMBL/GenBank/DDBJ whole genome shotgun (WGS) entry which is preliminary data.</text>
</comment>
<feature type="repeat" description="WD" evidence="3">
    <location>
        <begin position="1209"/>
        <end position="1250"/>
    </location>
</feature>
<evidence type="ECO:0000259" key="5">
    <source>
        <dbReference type="Pfam" id="PF24883"/>
    </source>
</evidence>
<dbReference type="PROSITE" id="PS50294">
    <property type="entry name" value="WD_REPEATS_REGION"/>
    <property type="match status" value="14"/>
</dbReference>
<dbReference type="InterPro" id="IPR036322">
    <property type="entry name" value="WD40_repeat_dom_sf"/>
</dbReference>
<feature type="repeat" description="WD" evidence="3">
    <location>
        <begin position="1338"/>
        <end position="1379"/>
    </location>
</feature>
<evidence type="ECO:0000313" key="6">
    <source>
        <dbReference type="EMBL" id="KAG5174678.1"/>
    </source>
</evidence>
<gene>
    <name evidence="6" type="ORF">JR316_001341</name>
</gene>
<dbReference type="EMBL" id="JAFIQS010000001">
    <property type="protein sequence ID" value="KAG5174678.1"/>
    <property type="molecule type" value="Genomic_DNA"/>
</dbReference>
<dbReference type="InterPro" id="IPR011047">
    <property type="entry name" value="Quinoprotein_ADH-like_sf"/>
</dbReference>
<dbReference type="GO" id="GO:0035097">
    <property type="term" value="C:histone methyltransferase complex"/>
    <property type="evidence" value="ECO:0007669"/>
    <property type="project" value="UniProtKB-ARBA"/>
</dbReference>
<sequence length="1673" mass="184608">MFNTMKNLKIFRGKRNRSMPQLPTTEDGLEDATRRSQIDLTESRSRPSFFNRLKAAFRSRSPSREAAPVPAVLSKKEVVQRNDQSDAGDMYLEGSRASSVPPEITVEPPLGGNEALSRIETEGPGMAVKDATPGAPAAGQGQSSAQVTQLGVKESSLDPAVVEAARAAASQTVIEMKGGAAPVSAIASGISGMDNPIDVVDSMSFFLTTLSTFNSVLDKMAQIHPYAQAAWTILSFASKAIVNQNIRDGSIVSLLKKMNDVYIFLTAADLRDIESMKGIVEQICRQTLECSYFIREYAQNTKFRTRLLKNLISNTNARVQEFNGVFDDLLKQFHDKAAHDTLIVVHRIWEDVAELAQDSDLQHMPYVQGAGLNLQKVCLEGTREQILKDVIDWLNSNDDSSRIFWLHGNAGRGKSSIAHTIANYFDKLGRLGSCFCFDRNKFAEERHNKIFTVIAQDLAHTDKNIRKELAGIVHLNKALSNTSDIVQQWKELVVKPLRKLSETMVGPIVIVIDALDESGNPESRRHLLRILAGMLNDDDSHVLKLPPQVRIVLTSRALPDISNVLTGVNHVCSMSMESISTDSTSRDIFQYVSAELQGLDIDKIQLDRLTSASDGLFEWARLACAYIKGNDDAGSSIKERTDDVFARNQAEQVPLLDSMYMLTLGAVFPQSQHKRDVRLGRFRSVMAQILGNAEPLPLAALASMRGYFLDDDLKKIDVESIINPMGALLSGTSSSFEVIRPLHASFAEFLMDRKRSGEFFIDVSHIHVHLVAASMGIMKDQLQFNICQLPSSYLPNSAVEDLDQRIRDNISLGLSYSCRFWTHHLQQAKYCVTLADIIREFFNHERLLFWIEILSLLKLVNTCAGSMSAIIEWTKSAGDCVDLVNYATDLQKFVRTFGGAISHSTPHLYLSAIPFSPKKSHINMAFGDRFCKLLCMDTGRNMNWPIIQGILRGHENEVNCVAFSPDGKHIVSSSYDKTLRLWDAETGEQIGAPLEGHQNFVLSVAFAPNGKRIISGSYDKTLRLWDAETGEQIGAPLEGHQKPVKSVAFAPNGKRIVSGSNDCTLRLWNTETGKQIGAPLEGHEYTVQSVAFAPDGKRIVSGSYDKTLRLWDAETGKQIGAPLEGHEYTVQSVAFSPDGKKIVSGSNDTTLRLWDAETGKQIGAPLEGHEYPIQSVAFSPDGKRIVSGSDDKTLRLWDAETGEQIGAPLEGHQNSINSVAFSPDGKRIVSGSYDKTLWLWDAETGKQIGAPLEGHQNFVLSVAFAPNGKRIISGSYDKTLRLWDAETGEQIGAPLEGHQNSINSVAFSPDGKRIVSGSYDKTLRLWDAETGKQIGAPLEGHEYPIQSVAFSPNGKRIVSGSYDKTLRLWDAETGKQIGAPLEGHEYTVQSVAFSPDGKKIVSGSNDTTLRLWDAETGKQIGAPLEGHEYPIQSVAFSPDGKRIVSGSDDKTLWLWDAETGKQIGAPLKGHQNSILSVAFSPDGKRIVSGSYDKTLQLWDAETREQIGAPLEGHQNPVQSVAFSPDGKRIISGSYDKTLRLWDAETREQIGAPLEGHQNSIIFSLQPQSAFPIIANTIQKMDLSFDLLQTQNLHNFLQVPYPYFPWQGNGWVICKSASKNGKLLFFVPSMYNVKQYWPPSLKLIMPSPPQLNLSQMAHGESWASIYPNSNVQAV</sequence>
<dbReference type="InterPro" id="IPR001680">
    <property type="entry name" value="WD40_rpt"/>
</dbReference>
<dbReference type="PANTHER" id="PTHR19848:SF8">
    <property type="entry name" value="F-BOX AND WD REPEAT DOMAIN CONTAINING 7"/>
    <property type="match status" value="1"/>
</dbReference>
<accession>A0A8H8CR42</accession>
<feature type="compositionally biased region" description="Basic and acidic residues" evidence="4">
    <location>
        <begin position="31"/>
        <end position="44"/>
    </location>
</feature>
<keyword evidence="1 3" id="KW-0853">WD repeat</keyword>
<keyword evidence="2" id="KW-0677">Repeat</keyword>
<dbReference type="CDD" id="cd00200">
    <property type="entry name" value="WD40"/>
    <property type="match status" value="2"/>
</dbReference>
<evidence type="ECO:0000256" key="4">
    <source>
        <dbReference type="SAM" id="MobiDB-lite"/>
    </source>
</evidence>
<feature type="repeat" description="WD" evidence="3">
    <location>
        <begin position="1381"/>
        <end position="1422"/>
    </location>
</feature>
<dbReference type="Gene3D" id="3.40.50.300">
    <property type="entry name" value="P-loop containing nucleotide triphosphate hydrolases"/>
    <property type="match status" value="1"/>
</dbReference>
<feature type="repeat" description="WD" evidence="3">
    <location>
        <begin position="1166"/>
        <end position="1207"/>
    </location>
</feature>
<feature type="repeat" description="WD" evidence="3">
    <location>
        <begin position="994"/>
        <end position="1035"/>
    </location>
</feature>
<feature type="repeat" description="WD" evidence="3">
    <location>
        <begin position="1037"/>
        <end position="1078"/>
    </location>
</feature>
<protein>
    <recommendedName>
        <fullName evidence="5">Nephrocystin 3-like N-terminal domain-containing protein</fullName>
    </recommendedName>
</protein>
<feature type="repeat" description="WD" evidence="3">
    <location>
        <begin position="1467"/>
        <end position="1508"/>
    </location>
</feature>
<proteinExistence type="predicted"/>
<feature type="region of interest" description="Disordered" evidence="4">
    <location>
        <begin position="9"/>
        <end position="44"/>
    </location>
</feature>
<feature type="repeat" description="WD" evidence="3">
    <location>
        <begin position="1252"/>
        <end position="1293"/>
    </location>
</feature>
<reference evidence="6" key="1">
    <citation type="submission" date="2021-02" db="EMBL/GenBank/DDBJ databases">
        <title>Psilocybe cubensis genome.</title>
        <authorList>
            <person name="Mckernan K.J."/>
            <person name="Crawford S."/>
            <person name="Trippe A."/>
            <person name="Kane L.T."/>
            <person name="Mclaughlin S."/>
        </authorList>
    </citation>
    <scope>NUCLEOTIDE SEQUENCE [LARGE SCALE GENOMIC DNA]</scope>
    <source>
        <strain evidence="6">MGC-MH-2018</strain>
    </source>
</reference>
<feature type="repeat" description="WD" evidence="3">
    <location>
        <begin position="1080"/>
        <end position="1121"/>
    </location>
</feature>
<feature type="repeat" description="WD" evidence="3">
    <location>
        <begin position="1510"/>
        <end position="1551"/>
    </location>
</feature>
<dbReference type="Pfam" id="PF24883">
    <property type="entry name" value="NPHP3_N"/>
    <property type="match status" value="1"/>
</dbReference>
<dbReference type="SUPFAM" id="SSF52540">
    <property type="entry name" value="P-loop containing nucleoside triphosphate hydrolases"/>
    <property type="match status" value="1"/>
</dbReference>
<feature type="region of interest" description="Disordered" evidence="4">
    <location>
        <begin position="125"/>
        <end position="146"/>
    </location>
</feature>